<proteinExistence type="predicted"/>
<dbReference type="OrthoDB" id="3468954at2"/>
<keyword evidence="6 12" id="KW-0812">Transmembrane</keyword>
<reference evidence="13 14" key="1">
    <citation type="submission" date="2019-03" db="EMBL/GenBank/DDBJ databases">
        <title>Genomic Encyclopedia of Type Strains, Phase III (KMG-III): the genomes of soil and plant-associated and newly described type strains.</title>
        <authorList>
            <person name="Whitman W."/>
        </authorList>
    </citation>
    <scope>NUCLEOTIDE SEQUENCE [LARGE SCALE GENOMIC DNA]</scope>
    <source>
        <strain evidence="13 14">VKM Ac-2570</strain>
    </source>
</reference>
<dbReference type="Pfam" id="PF02653">
    <property type="entry name" value="BPD_transp_2"/>
    <property type="match status" value="1"/>
</dbReference>
<feature type="compositionally biased region" description="Polar residues" evidence="11">
    <location>
        <begin position="8"/>
        <end position="17"/>
    </location>
</feature>
<evidence type="ECO:0000256" key="8">
    <source>
        <dbReference type="ARBA" id="ARBA00023136"/>
    </source>
</evidence>
<feature type="transmembrane region" description="Helical" evidence="12">
    <location>
        <begin position="214"/>
        <end position="234"/>
    </location>
</feature>
<dbReference type="EMBL" id="SODF01000001">
    <property type="protein sequence ID" value="TDW23524.1"/>
    <property type="molecule type" value="Genomic_DNA"/>
</dbReference>
<evidence type="ECO:0000256" key="6">
    <source>
        <dbReference type="ARBA" id="ARBA00022692"/>
    </source>
</evidence>
<feature type="transmembrane region" description="Helical" evidence="12">
    <location>
        <begin position="327"/>
        <end position="352"/>
    </location>
</feature>
<evidence type="ECO:0000256" key="1">
    <source>
        <dbReference type="ARBA" id="ARBA00004651"/>
    </source>
</evidence>
<feature type="transmembrane region" description="Helical" evidence="12">
    <location>
        <begin position="145"/>
        <end position="167"/>
    </location>
</feature>
<dbReference type="RefSeq" id="WP_134118201.1">
    <property type="nucleotide sequence ID" value="NZ_SODF01000001.1"/>
</dbReference>
<evidence type="ECO:0000256" key="2">
    <source>
        <dbReference type="ARBA" id="ARBA00022448"/>
    </source>
</evidence>
<dbReference type="GO" id="GO:0005886">
    <property type="term" value="C:plasma membrane"/>
    <property type="evidence" value="ECO:0007669"/>
    <property type="project" value="UniProtKB-SubCell"/>
</dbReference>
<dbReference type="InterPro" id="IPR001851">
    <property type="entry name" value="ABC_transp_permease"/>
</dbReference>
<feature type="transmembrane region" description="Helical" evidence="12">
    <location>
        <begin position="280"/>
        <end position="298"/>
    </location>
</feature>
<evidence type="ECO:0000256" key="9">
    <source>
        <dbReference type="ARBA" id="ARBA00035611"/>
    </source>
</evidence>
<sequence length="439" mass="44841">MSLHGSGTRPQDANPDQSDGGEPANGTTDAAQLPADLQDERLIARRGVSGAIAAFTSRLRSGDLGSVPVVVGLIIIWAVFQVANGSFLSSRNLVNLTLQTTSVGVIALGIVLVLLLGEIDLSVGSVSGVAGAVLAITFVNKGWPLALSLVASVVLGIVIGLFYGLLYTRFGVPSFVITLAGLLGFLGLQLLVLGKDGTVNLPYDSALVGFATRSFLSPAVAYILIAVVVAAYALTRLQGRRARAAAGLSSAPNSVIAIKAVALALVLLIPVLILNGDRGVSSMFLLFLALVVITDIAVRRTRWGRSVFAVGGSVEAARRAGINVRMIYLSVFAACSTLAAVGGILAAARLVAVSQASGGTDTNLNAIAAAVIGGTSLFGGRGSAYSALLGALVIMSISNGLALLSLDSSIRYIVTAGVLLIAVTIDSLSRRSRQAHGRA</sequence>
<evidence type="ECO:0000256" key="11">
    <source>
        <dbReference type="SAM" id="MobiDB-lite"/>
    </source>
</evidence>
<gene>
    <name evidence="13" type="ORF">EV650_2378</name>
</gene>
<keyword evidence="5" id="KW-0762">Sugar transport</keyword>
<keyword evidence="7 12" id="KW-1133">Transmembrane helix</keyword>
<protein>
    <recommendedName>
        <fullName evidence="10">Xylose transport system permease protein XylH</fullName>
    </recommendedName>
</protein>
<dbReference type="PANTHER" id="PTHR32196">
    <property type="entry name" value="ABC TRANSPORTER PERMEASE PROTEIN YPHD-RELATED-RELATED"/>
    <property type="match status" value="1"/>
</dbReference>
<dbReference type="Proteomes" id="UP000295447">
    <property type="component" value="Unassembled WGS sequence"/>
</dbReference>
<feature type="transmembrane region" description="Helical" evidence="12">
    <location>
        <begin position="410"/>
        <end position="428"/>
    </location>
</feature>
<feature type="transmembrane region" description="Helical" evidence="12">
    <location>
        <begin position="121"/>
        <end position="139"/>
    </location>
</feature>
<comment type="caution">
    <text evidence="13">The sequence shown here is derived from an EMBL/GenBank/DDBJ whole genome shotgun (WGS) entry which is preliminary data.</text>
</comment>
<evidence type="ECO:0000256" key="3">
    <source>
        <dbReference type="ARBA" id="ARBA00022475"/>
    </source>
</evidence>
<keyword evidence="3" id="KW-1003">Cell membrane</keyword>
<dbReference type="GO" id="GO:0022857">
    <property type="term" value="F:transmembrane transporter activity"/>
    <property type="evidence" value="ECO:0007669"/>
    <property type="project" value="InterPro"/>
</dbReference>
<evidence type="ECO:0000256" key="4">
    <source>
        <dbReference type="ARBA" id="ARBA00022519"/>
    </source>
</evidence>
<name>A0A4V3G8P1_9ACTN</name>
<feature type="transmembrane region" description="Helical" evidence="12">
    <location>
        <begin position="387"/>
        <end position="404"/>
    </location>
</feature>
<feature type="region of interest" description="Disordered" evidence="11">
    <location>
        <begin position="1"/>
        <end position="31"/>
    </location>
</feature>
<accession>A0A4V3G8P1</accession>
<organism evidence="13 14">
    <name type="scientific">Kribbella kalugense</name>
    <dbReference type="NCBI Taxonomy" id="2512221"/>
    <lineage>
        <taxon>Bacteria</taxon>
        <taxon>Bacillati</taxon>
        <taxon>Actinomycetota</taxon>
        <taxon>Actinomycetes</taxon>
        <taxon>Propionibacteriales</taxon>
        <taxon>Kribbellaceae</taxon>
        <taxon>Kribbella</taxon>
    </lineage>
</organism>
<dbReference type="CDD" id="cd06579">
    <property type="entry name" value="TM_PBP1_transp_AraH_like"/>
    <property type="match status" value="1"/>
</dbReference>
<feature type="transmembrane region" description="Helical" evidence="12">
    <location>
        <begin position="96"/>
        <end position="116"/>
    </location>
</feature>
<keyword evidence="4" id="KW-0997">Cell inner membrane</keyword>
<evidence type="ECO:0000313" key="14">
    <source>
        <dbReference type="Proteomes" id="UP000295447"/>
    </source>
</evidence>
<evidence type="ECO:0000313" key="13">
    <source>
        <dbReference type="EMBL" id="TDW23524.1"/>
    </source>
</evidence>
<comment type="function">
    <text evidence="9">Part of the binding-protein-dependent transport system for D-xylose. Probably responsible for the translocation of the substrate across the membrane.</text>
</comment>
<feature type="transmembrane region" description="Helical" evidence="12">
    <location>
        <begin position="64"/>
        <end position="84"/>
    </location>
</feature>
<keyword evidence="14" id="KW-1185">Reference proteome</keyword>
<evidence type="ECO:0000256" key="7">
    <source>
        <dbReference type="ARBA" id="ARBA00022989"/>
    </source>
</evidence>
<feature type="transmembrane region" description="Helical" evidence="12">
    <location>
        <begin position="364"/>
        <end position="380"/>
    </location>
</feature>
<dbReference type="AlphaFoldDB" id="A0A4V3G8P1"/>
<dbReference type="PANTHER" id="PTHR32196:SF32">
    <property type="entry name" value="XYLOSE TRANSPORT SYSTEM PERMEASE PROTEIN XYLH"/>
    <property type="match status" value="1"/>
</dbReference>
<feature type="transmembrane region" description="Helical" evidence="12">
    <location>
        <begin position="255"/>
        <end position="274"/>
    </location>
</feature>
<keyword evidence="8 12" id="KW-0472">Membrane</keyword>
<comment type="subcellular location">
    <subcellularLocation>
        <location evidence="1">Cell membrane</location>
        <topology evidence="1">Multi-pass membrane protein</topology>
    </subcellularLocation>
</comment>
<feature type="transmembrane region" description="Helical" evidence="12">
    <location>
        <begin position="174"/>
        <end position="194"/>
    </location>
</feature>
<evidence type="ECO:0000256" key="12">
    <source>
        <dbReference type="SAM" id="Phobius"/>
    </source>
</evidence>
<evidence type="ECO:0000256" key="5">
    <source>
        <dbReference type="ARBA" id="ARBA00022597"/>
    </source>
</evidence>
<evidence type="ECO:0000256" key="10">
    <source>
        <dbReference type="ARBA" id="ARBA00035686"/>
    </source>
</evidence>
<keyword evidence="2" id="KW-0813">Transport</keyword>